<dbReference type="AlphaFoldDB" id="A0A372ZSG2"/>
<keyword evidence="2" id="KW-1185">Reference proteome</keyword>
<dbReference type="EMBL" id="QVIG01000001">
    <property type="protein sequence ID" value="RGD58848.1"/>
    <property type="molecule type" value="Genomic_DNA"/>
</dbReference>
<proteinExistence type="predicted"/>
<sequence>MAPMDDLLNRLPAIPDLRDRCRALATLDAILSPDDWEARYHSFDASWDEGEELASMRDGEGDDWCLVFSPVGAYGRGFDHEAPNAPELLAAVPEEFRRFAEEPAFGDEDGPTVTRCFWRAHEDGAWRGAAAERGAEGLFDLLLDGSAAGYRAWATEYFEPEHELDLAAIEHVLALRPLTPAVLAALNPDIDEEELAVDLAEIGYPAA</sequence>
<reference evidence="1 2" key="1">
    <citation type="submission" date="2018-08" db="EMBL/GenBank/DDBJ databases">
        <title>Diversity &amp; Physiological Properties of Lignin-Decomposing Actinobacteria from Soil.</title>
        <authorList>
            <person name="Roh S.G."/>
            <person name="Kim S.B."/>
        </authorList>
    </citation>
    <scope>NUCLEOTIDE SEQUENCE [LARGE SCALE GENOMIC DNA]</scope>
    <source>
        <strain evidence="1 2">MMS17-GH009</strain>
    </source>
</reference>
<organism evidence="1 2">
    <name type="scientific">Kitasatospora xanthocidica</name>
    <dbReference type="NCBI Taxonomy" id="83382"/>
    <lineage>
        <taxon>Bacteria</taxon>
        <taxon>Bacillati</taxon>
        <taxon>Actinomycetota</taxon>
        <taxon>Actinomycetes</taxon>
        <taxon>Kitasatosporales</taxon>
        <taxon>Streptomycetaceae</taxon>
        <taxon>Kitasatospora</taxon>
    </lineage>
</organism>
<dbReference type="Proteomes" id="UP000263377">
    <property type="component" value="Unassembled WGS sequence"/>
</dbReference>
<evidence type="ECO:0000313" key="2">
    <source>
        <dbReference type="Proteomes" id="UP000263377"/>
    </source>
</evidence>
<accession>A0A372ZSG2</accession>
<gene>
    <name evidence="1" type="ORF">DR950_14620</name>
</gene>
<protein>
    <submittedName>
        <fullName evidence="1">Uncharacterized protein</fullName>
    </submittedName>
</protein>
<name>A0A372ZSG2_9ACTN</name>
<evidence type="ECO:0000313" key="1">
    <source>
        <dbReference type="EMBL" id="RGD58848.1"/>
    </source>
</evidence>
<comment type="caution">
    <text evidence="1">The sequence shown here is derived from an EMBL/GenBank/DDBJ whole genome shotgun (WGS) entry which is preliminary data.</text>
</comment>